<keyword evidence="1" id="KW-0472">Membrane</keyword>
<dbReference type="Gene3D" id="3.40.50.1820">
    <property type="entry name" value="alpha/beta hydrolase"/>
    <property type="match status" value="1"/>
</dbReference>
<dbReference type="InterPro" id="IPR000073">
    <property type="entry name" value="AB_hydrolase_1"/>
</dbReference>
<keyword evidence="1" id="KW-0812">Transmembrane</keyword>
<feature type="transmembrane region" description="Helical" evidence="1">
    <location>
        <begin position="12"/>
        <end position="33"/>
    </location>
</feature>
<evidence type="ECO:0000256" key="1">
    <source>
        <dbReference type="SAM" id="Phobius"/>
    </source>
</evidence>
<dbReference type="InterPro" id="IPR036890">
    <property type="entry name" value="HATPase_C_sf"/>
</dbReference>
<dbReference type="Pfam" id="PF00561">
    <property type="entry name" value="Abhydrolase_1"/>
    <property type="match status" value="1"/>
</dbReference>
<name>A0A6N6VUK8_9BACT</name>
<comment type="caution">
    <text evidence="3">The sequence shown here is derived from an EMBL/GenBank/DDBJ whole genome shotgun (WGS) entry which is preliminary data.</text>
</comment>
<dbReference type="GO" id="GO:0016787">
    <property type="term" value="F:hydrolase activity"/>
    <property type="evidence" value="ECO:0007669"/>
    <property type="project" value="UniProtKB-KW"/>
</dbReference>
<sequence length="809" mass="96766">MINNLELKKTTHIISFSIFLIYIFIIFISFFYFSIQTYKEKTIYILKYNNTSFIASLLYMDMDKSIRNSLQSMLKSEIINSYQIYFNNFLISKSNYNINCKTGYLIYSSLYNNFINENIYILNSNREIEICYEKYYYNNDNKFIGSIQISVPVKLSDYKDFFVIIIMFFIIIFIIYIYLLIYIKKYIRIVEKSRILSHDITLPLLMVENNLKNLLVRKDRIKKNIFNCINTVKTSRSIIEYFIDKYIYNKEQNHNKSYKLLEKIIHDSFLSLKNFKKINISYEIINTNKLFIKIIKEDLYIIFINLIKNAIESSLNNNLNYIHFLIDYKIQNNNLIINFFNSNTYMSDKNINKFTNQKFNKNINSKANGAFIIFNALKRNNGKIEINNNQITKYLEIKLIFYKIEFIEKRISKIDSKKLNFIIIDDDYKSQDIWNHLLKKCQIKFYFEPDTFFEDIILGKININKYDVIISDFIFKSDNTSNILTADKIKISYKLKEKYKYNGLLLLSSSLSENEFNNNKDLSYFDKNIENKFLSYKKIRTLYLKKKEKMSKIIEIDGNIIEYYIIGNSKHQIYLFNGFGSFINNWSKKFLIKLSKNFQIILFNYPNFGLSKSQEKVISFDDYSRFFYLLFKKTYKEINYALLGYSMGGYVLRNTLLLYPKLAPKKIIFCSTSYGGIYRIQPNKKIIDLIIKQDINLKKVIYNKNYYTNFKINKLSYRKNNIKNCNENLNLQTNLIYKFFNEKCDGIKIHIDSLIIHGKNDLIFHKNNAELLRLFCNKNSEIYYINSGHGLLFTDNSIVVNKINKFYYN</sequence>
<dbReference type="SUPFAM" id="SSF55874">
    <property type="entry name" value="ATPase domain of HSP90 chaperone/DNA topoisomerase II/histidine kinase"/>
    <property type="match status" value="1"/>
</dbReference>
<dbReference type="SUPFAM" id="SSF53474">
    <property type="entry name" value="alpha/beta-Hydrolases"/>
    <property type="match status" value="1"/>
</dbReference>
<accession>A0A6N6VUK8</accession>
<dbReference type="Proteomes" id="UP000437748">
    <property type="component" value="Unassembled WGS sequence"/>
</dbReference>
<organism evidence="3 4">
    <name type="scientific">Silvanigrella paludirubra</name>
    <dbReference type="NCBI Taxonomy" id="2499159"/>
    <lineage>
        <taxon>Bacteria</taxon>
        <taxon>Pseudomonadati</taxon>
        <taxon>Bdellovibrionota</taxon>
        <taxon>Oligoflexia</taxon>
        <taxon>Silvanigrellales</taxon>
        <taxon>Silvanigrellaceae</taxon>
        <taxon>Silvanigrella</taxon>
    </lineage>
</organism>
<feature type="domain" description="AB hydrolase-1" evidence="2">
    <location>
        <begin position="573"/>
        <end position="672"/>
    </location>
</feature>
<keyword evidence="4" id="KW-1185">Reference proteome</keyword>
<evidence type="ECO:0000313" key="3">
    <source>
        <dbReference type="EMBL" id="KAB8038914.1"/>
    </source>
</evidence>
<keyword evidence="1" id="KW-1133">Transmembrane helix</keyword>
<evidence type="ECO:0000259" key="2">
    <source>
        <dbReference type="Pfam" id="PF00561"/>
    </source>
</evidence>
<evidence type="ECO:0000313" key="4">
    <source>
        <dbReference type="Proteomes" id="UP000437748"/>
    </source>
</evidence>
<reference evidence="3 4" key="1">
    <citation type="submission" date="2019-10" db="EMBL/GenBank/DDBJ databases">
        <title>New species of Slilvanegrellaceae.</title>
        <authorList>
            <person name="Pitt A."/>
            <person name="Hahn M.W."/>
        </authorList>
    </citation>
    <scope>NUCLEOTIDE SEQUENCE [LARGE SCALE GENOMIC DNA]</scope>
    <source>
        <strain evidence="3 4">SP-Ram-0.45-NSY-1</strain>
    </source>
</reference>
<gene>
    <name evidence="3" type="ORF">GCL60_08635</name>
</gene>
<dbReference type="InterPro" id="IPR029058">
    <property type="entry name" value="AB_hydrolase_fold"/>
</dbReference>
<protein>
    <submittedName>
        <fullName evidence="3">Alpha/beta fold hydrolase</fullName>
    </submittedName>
</protein>
<proteinExistence type="predicted"/>
<dbReference type="EMBL" id="WFLM01000003">
    <property type="protein sequence ID" value="KAB8038914.1"/>
    <property type="molecule type" value="Genomic_DNA"/>
</dbReference>
<keyword evidence="3" id="KW-0378">Hydrolase</keyword>
<feature type="transmembrane region" description="Helical" evidence="1">
    <location>
        <begin position="161"/>
        <end position="183"/>
    </location>
</feature>
<dbReference type="AlphaFoldDB" id="A0A6N6VUK8"/>